<name>A0A016S9E7_9BILA</name>
<evidence type="ECO:0000313" key="2">
    <source>
        <dbReference type="Proteomes" id="UP000024635"/>
    </source>
</evidence>
<accession>A0A016S9E7</accession>
<comment type="caution">
    <text evidence="1">The sequence shown here is derived from an EMBL/GenBank/DDBJ whole genome shotgun (WGS) entry which is preliminary data.</text>
</comment>
<organism evidence="1 2">
    <name type="scientific">Ancylostoma ceylanicum</name>
    <dbReference type="NCBI Taxonomy" id="53326"/>
    <lineage>
        <taxon>Eukaryota</taxon>
        <taxon>Metazoa</taxon>
        <taxon>Ecdysozoa</taxon>
        <taxon>Nematoda</taxon>
        <taxon>Chromadorea</taxon>
        <taxon>Rhabditida</taxon>
        <taxon>Rhabditina</taxon>
        <taxon>Rhabditomorpha</taxon>
        <taxon>Strongyloidea</taxon>
        <taxon>Ancylostomatidae</taxon>
        <taxon>Ancylostomatinae</taxon>
        <taxon>Ancylostoma</taxon>
    </lineage>
</organism>
<gene>
    <name evidence="1" type="primary">Acey_s0272.g962</name>
    <name evidence="1" type="ORF">Y032_0272g962</name>
</gene>
<dbReference type="Proteomes" id="UP000024635">
    <property type="component" value="Unassembled WGS sequence"/>
</dbReference>
<keyword evidence="2" id="KW-1185">Reference proteome</keyword>
<protein>
    <submittedName>
        <fullName evidence="1">Uncharacterized protein</fullName>
    </submittedName>
</protein>
<sequence length="81" mass="9499">MSKYSYQIHIGKVNNKHTFRLWWKEREIKDVWSEFLPDFDPSADGRFWPILAWHSSAHPARTAGWIPRIAMDFGPLGPESS</sequence>
<proteinExistence type="predicted"/>
<dbReference type="EMBL" id="JARK01001608">
    <property type="protein sequence ID" value="EYB86899.1"/>
    <property type="molecule type" value="Genomic_DNA"/>
</dbReference>
<evidence type="ECO:0000313" key="1">
    <source>
        <dbReference type="EMBL" id="EYB86899.1"/>
    </source>
</evidence>
<dbReference type="AlphaFoldDB" id="A0A016S9E7"/>
<reference evidence="2" key="1">
    <citation type="journal article" date="2015" name="Nat. Genet.">
        <title>The genome and transcriptome of the zoonotic hookworm Ancylostoma ceylanicum identify infection-specific gene families.</title>
        <authorList>
            <person name="Schwarz E.M."/>
            <person name="Hu Y."/>
            <person name="Antoshechkin I."/>
            <person name="Miller M.M."/>
            <person name="Sternberg P.W."/>
            <person name="Aroian R.V."/>
        </authorList>
    </citation>
    <scope>NUCLEOTIDE SEQUENCE</scope>
    <source>
        <strain evidence="2">HY135</strain>
    </source>
</reference>